<reference evidence="1" key="1">
    <citation type="journal article" date="2009" name="Plant Mol. Biol.">
        <title>Insights into corn genes derived from large-scale cDNA sequencing.</title>
        <authorList>
            <person name="Alexandrov N.N."/>
            <person name="Brover V.V."/>
            <person name="Freidin S."/>
            <person name="Troukhan M.E."/>
            <person name="Tatarinova T.V."/>
            <person name="Zhang H."/>
            <person name="Swaller T.J."/>
            <person name="Lu Y.P."/>
            <person name="Bouck J."/>
            <person name="Flavell R.B."/>
            <person name="Feldmann K.A."/>
        </authorList>
    </citation>
    <scope>NUCLEOTIDE SEQUENCE</scope>
</reference>
<proteinExistence type="evidence at transcript level"/>
<dbReference type="EMBL" id="EU977047">
    <property type="protein sequence ID" value="ACG49165.1"/>
    <property type="molecule type" value="mRNA"/>
</dbReference>
<name>B6UII2_MAIZE</name>
<dbReference type="AlphaFoldDB" id="B6UII2"/>
<sequence length="50" mass="5396">MDWVCLQLPPELRQEAVRAVEAGRRAGAGGRVRVQPYLLAAVLALVVPLS</sequence>
<accession>B6UII2</accession>
<organism evidence="1">
    <name type="scientific">Zea mays</name>
    <name type="common">Maize</name>
    <dbReference type="NCBI Taxonomy" id="4577"/>
    <lineage>
        <taxon>Eukaryota</taxon>
        <taxon>Viridiplantae</taxon>
        <taxon>Streptophyta</taxon>
        <taxon>Embryophyta</taxon>
        <taxon>Tracheophyta</taxon>
        <taxon>Spermatophyta</taxon>
        <taxon>Magnoliopsida</taxon>
        <taxon>Liliopsida</taxon>
        <taxon>Poales</taxon>
        <taxon>Poaceae</taxon>
        <taxon>PACMAD clade</taxon>
        <taxon>Panicoideae</taxon>
        <taxon>Andropogonodae</taxon>
        <taxon>Andropogoneae</taxon>
        <taxon>Tripsacinae</taxon>
        <taxon>Zea</taxon>
    </lineage>
</organism>
<protein>
    <submittedName>
        <fullName evidence="1">Uncharacterized protein</fullName>
    </submittedName>
</protein>
<evidence type="ECO:0000313" key="1">
    <source>
        <dbReference type="EMBL" id="ACG49165.1"/>
    </source>
</evidence>